<dbReference type="GO" id="GO:0046872">
    <property type="term" value="F:metal ion binding"/>
    <property type="evidence" value="ECO:0007669"/>
    <property type="project" value="UniProtKB-KW"/>
</dbReference>
<gene>
    <name evidence="9" type="ORF">AY601_4421</name>
</gene>
<dbReference type="GO" id="GO:0016780">
    <property type="term" value="F:phosphotransferase activity, for other substituted phosphate groups"/>
    <property type="evidence" value="ECO:0007669"/>
    <property type="project" value="InterPro"/>
</dbReference>
<feature type="transmembrane region" description="Helical" evidence="8">
    <location>
        <begin position="146"/>
        <end position="163"/>
    </location>
</feature>
<evidence type="ECO:0000256" key="5">
    <source>
        <dbReference type="ARBA" id="ARBA00022989"/>
    </source>
</evidence>
<evidence type="ECO:0000313" key="10">
    <source>
        <dbReference type="Proteomes" id="UP000071561"/>
    </source>
</evidence>
<sequence>METFDLPIYLNNHPLICCILVFVSSILITLAIIPSIIFVAKTHNLYDNFSYFRKQHLGAIPRLGGVGIYTGFTVTLLFFDLTDKITPINYLLASCMILSIMGIKDDLLGVNPRTKLIIQLITSLILVIPGNTRISSLHGVFGLYDISYPASVVLSLLTIIFIINSFNLIDGIDGLSAMTGIIVNSVFSALFIYMGKYELAAISLAMTGAIIGFIQFNITPAKIFMGDTGALIIGLISAVMAIKFLELNKFTPDHNPDVFPAPAIALAILIIPVSDSLRVFILRILKGKSPFLADRNHIHHRILKLGFTHMQTTTLLIGVNLLMILIACLFASYGNGFLLIVISLIALMLNWILSYLIRSKERESYALRNLFL</sequence>
<protein>
    <submittedName>
        <fullName evidence="9">Glycosyl transferase family 4</fullName>
    </submittedName>
</protein>
<dbReference type="PATRIC" id="fig|188932.3.peg.4583"/>
<dbReference type="CDD" id="cd06853">
    <property type="entry name" value="GT_WecA_like"/>
    <property type="match status" value="1"/>
</dbReference>
<dbReference type="AlphaFoldDB" id="A0A127VJ14"/>
<evidence type="ECO:0000256" key="4">
    <source>
        <dbReference type="ARBA" id="ARBA00022692"/>
    </source>
</evidence>
<evidence type="ECO:0000256" key="7">
    <source>
        <dbReference type="PIRSR" id="PIRSR600715-1"/>
    </source>
</evidence>
<dbReference type="GO" id="GO:0009103">
    <property type="term" value="P:lipopolysaccharide biosynthetic process"/>
    <property type="evidence" value="ECO:0007669"/>
    <property type="project" value="TreeGrafter"/>
</dbReference>
<feature type="transmembrane region" description="Helical" evidence="8">
    <location>
        <begin position="264"/>
        <end position="285"/>
    </location>
</feature>
<dbReference type="PANTHER" id="PTHR22926">
    <property type="entry name" value="PHOSPHO-N-ACETYLMURAMOYL-PENTAPEPTIDE-TRANSFERASE"/>
    <property type="match status" value="1"/>
</dbReference>
<proteinExistence type="predicted"/>
<keyword evidence="5 8" id="KW-1133">Transmembrane helix</keyword>
<comment type="subcellular location">
    <subcellularLocation>
        <location evidence="1">Cell membrane</location>
        <topology evidence="1">Multi-pass membrane protein</topology>
    </subcellularLocation>
</comment>
<feature type="transmembrane region" description="Helical" evidence="8">
    <location>
        <begin position="116"/>
        <end position="134"/>
    </location>
</feature>
<comment type="cofactor">
    <cofactor evidence="7">
        <name>Mg(2+)</name>
        <dbReference type="ChEBI" id="CHEBI:18420"/>
    </cofactor>
</comment>
<dbReference type="PANTHER" id="PTHR22926:SF3">
    <property type="entry name" value="UNDECAPRENYL-PHOSPHATE ALPHA-N-ACETYLGLUCOSAMINYL 1-PHOSPHATE TRANSFERASE"/>
    <property type="match status" value="1"/>
</dbReference>
<name>A0A127VJ14_9SPHI</name>
<dbReference type="InterPro" id="IPR018480">
    <property type="entry name" value="PNAcMuramoyl-5peptid_Trfase_CS"/>
</dbReference>
<feature type="transmembrane region" description="Helical" evidence="8">
    <location>
        <begin position="175"/>
        <end position="193"/>
    </location>
</feature>
<evidence type="ECO:0000256" key="1">
    <source>
        <dbReference type="ARBA" id="ARBA00004651"/>
    </source>
</evidence>
<feature type="transmembrane region" description="Helical" evidence="8">
    <location>
        <begin position="199"/>
        <end position="216"/>
    </location>
</feature>
<feature type="transmembrane region" description="Helical" evidence="8">
    <location>
        <begin position="60"/>
        <end position="79"/>
    </location>
</feature>
<dbReference type="KEGG" id="pcm:AY601_4421"/>
<evidence type="ECO:0000256" key="8">
    <source>
        <dbReference type="SAM" id="Phobius"/>
    </source>
</evidence>
<keyword evidence="6 8" id="KW-0472">Membrane</keyword>
<evidence type="ECO:0000256" key="6">
    <source>
        <dbReference type="ARBA" id="ARBA00023136"/>
    </source>
</evidence>
<evidence type="ECO:0000313" key="9">
    <source>
        <dbReference type="EMBL" id="AMQ01262.1"/>
    </source>
</evidence>
<organism evidence="9 10">
    <name type="scientific">Pedobacter cryoconitis</name>
    <dbReference type="NCBI Taxonomy" id="188932"/>
    <lineage>
        <taxon>Bacteria</taxon>
        <taxon>Pseudomonadati</taxon>
        <taxon>Bacteroidota</taxon>
        <taxon>Sphingobacteriia</taxon>
        <taxon>Sphingobacteriales</taxon>
        <taxon>Sphingobacteriaceae</taxon>
        <taxon>Pedobacter</taxon>
    </lineage>
</organism>
<feature type="transmembrane region" description="Helical" evidence="8">
    <location>
        <begin position="306"/>
        <end position="332"/>
    </location>
</feature>
<keyword evidence="7" id="KW-0479">Metal-binding</keyword>
<keyword evidence="10" id="KW-1185">Reference proteome</keyword>
<keyword evidence="2" id="KW-1003">Cell membrane</keyword>
<feature type="transmembrane region" description="Helical" evidence="8">
    <location>
        <begin position="338"/>
        <end position="357"/>
    </location>
</feature>
<evidence type="ECO:0000256" key="2">
    <source>
        <dbReference type="ARBA" id="ARBA00022475"/>
    </source>
</evidence>
<dbReference type="EMBL" id="CP014504">
    <property type="protein sequence ID" value="AMQ01262.1"/>
    <property type="molecule type" value="Genomic_DNA"/>
</dbReference>
<feature type="binding site" evidence="7">
    <location>
        <position position="167"/>
    </location>
    <ligand>
        <name>Mg(2+)</name>
        <dbReference type="ChEBI" id="CHEBI:18420"/>
    </ligand>
</feature>
<evidence type="ECO:0000256" key="3">
    <source>
        <dbReference type="ARBA" id="ARBA00022679"/>
    </source>
</evidence>
<dbReference type="Proteomes" id="UP000071561">
    <property type="component" value="Chromosome"/>
</dbReference>
<dbReference type="InterPro" id="IPR000715">
    <property type="entry name" value="Glycosyl_transferase_4"/>
</dbReference>
<feature type="transmembrane region" description="Helical" evidence="8">
    <location>
        <begin position="223"/>
        <end position="244"/>
    </location>
</feature>
<dbReference type="RefSeq" id="WP_084359387.1">
    <property type="nucleotide sequence ID" value="NZ_CP014504.1"/>
</dbReference>
<dbReference type="GO" id="GO:0071555">
    <property type="term" value="P:cell wall organization"/>
    <property type="evidence" value="ECO:0007669"/>
    <property type="project" value="TreeGrafter"/>
</dbReference>
<keyword evidence="4 8" id="KW-0812">Transmembrane</keyword>
<dbReference type="Pfam" id="PF00953">
    <property type="entry name" value="Glycos_transf_4"/>
    <property type="match status" value="1"/>
</dbReference>
<feature type="binding site" evidence="7">
    <location>
        <position position="227"/>
    </location>
    <ligand>
        <name>Mg(2+)</name>
        <dbReference type="ChEBI" id="CHEBI:18420"/>
    </ligand>
</feature>
<dbReference type="GO" id="GO:0044038">
    <property type="term" value="P:cell wall macromolecule biosynthetic process"/>
    <property type="evidence" value="ECO:0007669"/>
    <property type="project" value="TreeGrafter"/>
</dbReference>
<dbReference type="OrthoDB" id="9783652at2"/>
<keyword evidence="7" id="KW-0460">Magnesium</keyword>
<reference evidence="9 10" key="1">
    <citation type="submission" date="2016-03" db="EMBL/GenBank/DDBJ databases">
        <title>Complete genome sequence of Pedobacter cryoconitis PAMC 27485.</title>
        <authorList>
            <person name="Lee J."/>
            <person name="Kim O.-S."/>
        </authorList>
    </citation>
    <scope>NUCLEOTIDE SEQUENCE [LARGE SCALE GENOMIC DNA]</scope>
    <source>
        <strain evidence="9 10">PAMC 27485</strain>
    </source>
</reference>
<dbReference type="GO" id="GO:0005886">
    <property type="term" value="C:plasma membrane"/>
    <property type="evidence" value="ECO:0007669"/>
    <property type="project" value="UniProtKB-SubCell"/>
</dbReference>
<feature type="transmembrane region" description="Helical" evidence="8">
    <location>
        <begin position="85"/>
        <end position="104"/>
    </location>
</feature>
<dbReference type="PROSITE" id="PS01348">
    <property type="entry name" value="MRAY_2"/>
    <property type="match status" value="1"/>
</dbReference>
<keyword evidence="3 9" id="KW-0808">Transferase</keyword>
<feature type="transmembrane region" description="Helical" evidence="8">
    <location>
        <begin position="12"/>
        <end position="39"/>
    </location>
</feature>
<accession>A0A127VJ14</accession>